<dbReference type="SMART" id="SM00327">
    <property type="entry name" value="VWA"/>
    <property type="match status" value="1"/>
</dbReference>
<dbReference type="AlphaFoldDB" id="A0A369CDS4"/>
<comment type="caution">
    <text evidence="4">The sequence shown here is derived from an EMBL/GenBank/DDBJ whole genome shotgun (WGS) entry which is preliminary data.</text>
</comment>
<dbReference type="Proteomes" id="UP000252707">
    <property type="component" value="Unassembled WGS sequence"/>
</dbReference>
<dbReference type="PANTHER" id="PTHR45737:SF6">
    <property type="entry name" value="VON WILLEBRAND FACTOR A DOMAIN-CONTAINING PROTEIN 5A"/>
    <property type="match status" value="1"/>
</dbReference>
<feature type="domain" description="VWFA" evidence="2">
    <location>
        <begin position="346"/>
        <end position="516"/>
    </location>
</feature>
<dbReference type="Gene3D" id="3.40.50.410">
    <property type="entry name" value="von Willebrand factor, type A domain"/>
    <property type="match status" value="1"/>
</dbReference>
<dbReference type="NCBIfam" id="TIGR03788">
    <property type="entry name" value="marine_srt_targ"/>
    <property type="match status" value="1"/>
</dbReference>
<organism evidence="4 5">
    <name type="scientific">Thioalbus denitrificans</name>
    <dbReference type="NCBI Taxonomy" id="547122"/>
    <lineage>
        <taxon>Bacteria</taxon>
        <taxon>Pseudomonadati</taxon>
        <taxon>Pseudomonadota</taxon>
        <taxon>Gammaproteobacteria</taxon>
        <taxon>Chromatiales</taxon>
        <taxon>Ectothiorhodospiraceae</taxon>
        <taxon>Thioalbus</taxon>
    </lineage>
</organism>
<feature type="transmembrane region" description="Helical" evidence="1">
    <location>
        <begin position="683"/>
        <end position="702"/>
    </location>
</feature>
<evidence type="ECO:0000313" key="5">
    <source>
        <dbReference type="Proteomes" id="UP000252707"/>
    </source>
</evidence>
<evidence type="ECO:0000256" key="1">
    <source>
        <dbReference type="SAM" id="Phobius"/>
    </source>
</evidence>
<dbReference type="PROSITE" id="PS51468">
    <property type="entry name" value="VIT"/>
    <property type="match status" value="1"/>
</dbReference>
<dbReference type="InterPro" id="IPR013694">
    <property type="entry name" value="VIT"/>
</dbReference>
<dbReference type="PANTHER" id="PTHR45737">
    <property type="entry name" value="VON WILLEBRAND FACTOR A DOMAIN-CONTAINING PROTEIN 5A"/>
    <property type="match status" value="1"/>
</dbReference>
<dbReference type="InterPro" id="IPR022440">
    <property type="entry name" value="CHP03788"/>
</dbReference>
<evidence type="ECO:0000259" key="3">
    <source>
        <dbReference type="PROSITE" id="PS51468"/>
    </source>
</evidence>
<dbReference type="SMART" id="SM00609">
    <property type="entry name" value="VIT"/>
    <property type="match status" value="1"/>
</dbReference>
<dbReference type="Pfam" id="PF08487">
    <property type="entry name" value="VIT"/>
    <property type="match status" value="1"/>
</dbReference>
<sequence length="708" mass="76613">MDGTDIGTFAIPRAADGRNRSMRTRWPSVLTFAAVLLFGAGYAERIHAAILPDSPSFAGGALLFSADPEAEPLPAPLQSTEAAIRVTGMLARVRVVQQFRNPASAWVEGRYIFPLPDTAAVDRMRLRVGDRLIEGQVRERREAQRVYAAAAASGRHAALVEQERPNMFTTSVANIPPGGTVTVELEYQQAVSYSDGRFSLRFPMVVGPRYIPGQPIVPDGDGASLATTVVADAGRISPPVRHPADGPVNPVRLSVELEPGFPLARVESPYHAVAVGQQDELRYRIGLAEGPVPADRDFVLQWRPLPGAEPRTALFSEPDTAGAGGYGLVQILPPFGDDSPAPPPREMVLVIDVSGSMHGESIAQARAALSLALERLRPGDRFNIIRFNHSAQALFPASRPADERSLSLARRLVAGLEAEGGTEMLAALRLALDQPQNPELLRQVVFITDGAVGDEDRLFDFIRRHAGASRLFTVGIGSAPNSHFMRKAAGFGRGTFTHIGRPGEVSERMGELLRKLESPQLTHLELTTRDGAAPVRVLPERIPDLYRGEPLLLALHWTGAAPVIEVRGRLAGRPWSQTLALGQARAGAGIGVLWARRRIEALMDAHRASRDGTVRDELRRAVVEVALAHHLASPFTSLVAVDVTPVRPGAESLQRRTVATNLPHGWDYDHVFGLPQTATPGPLLRWLGLALVLGTLLGWRLLPGRVRT</sequence>
<dbReference type="SUPFAM" id="SSF53300">
    <property type="entry name" value="vWA-like"/>
    <property type="match status" value="1"/>
</dbReference>
<evidence type="ECO:0000259" key="2">
    <source>
        <dbReference type="PROSITE" id="PS50234"/>
    </source>
</evidence>
<keyword evidence="1" id="KW-1133">Transmembrane helix</keyword>
<dbReference type="OrthoDB" id="9784383at2"/>
<dbReference type="PROSITE" id="PS50234">
    <property type="entry name" value="VWFA"/>
    <property type="match status" value="1"/>
</dbReference>
<dbReference type="InterPro" id="IPR002035">
    <property type="entry name" value="VWF_A"/>
</dbReference>
<proteinExistence type="predicted"/>
<feature type="domain" description="VIT" evidence="3">
    <location>
        <begin position="61"/>
        <end position="189"/>
    </location>
</feature>
<reference evidence="4 5" key="1">
    <citation type="submission" date="2018-07" db="EMBL/GenBank/DDBJ databases">
        <title>Genomic Encyclopedia of Type Strains, Phase IV (KMG-IV): sequencing the most valuable type-strain genomes for metagenomic binning, comparative biology and taxonomic classification.</title>
        <authorList>
            <person name="Goeker M."/>
        </authorList>
    </citation>
    <scope>NUCLEOTIDE SEQUENCE [LARGE SCALE GENOMIC DNA]</scope>
    <source>
        <strain evidence="4 5">DSM 26407</strain>
    </source>
</reference>
<keyword evidence="1" id="KW-0812">Transmembrane</keyword>
<keyword evidence="1" id="KW-0472">Membrane</keyword>
<dbReference type="Pfam" id="PF13768">
    <property type="entry name" value="VWA_3"/>
    <property type="match status" value="1"/>
</dbReference>
<keyword evidence="5" id="KW-1185">Reference proteome</keyword>
<name>A0A369CDS4_9GAMM</name>
<evidence type="ECO:0000313" key="4">
    <source>
        <dbReference type="EMBL" id="RCX32059.1"/>
    </source>
</evidence>
<protein>
    <submittedName>
        <fullName evidence="4">Ca-activated chloride channel family protein</fullName>
    </submittedName>
</protein>
<dbReference type="EMBL" id="QPJY01000002">
    <property type="protein sequence ID" value="RCX32059.1"/>
    <property type="molecule type" value="Genomic_DNA"/>
</dbReference>
<dbReference type="InterPro" id="IPR036465">
    <property type="entry name" value="vWFA_dom_sf"/>
</dbReference>
<gene>
    <name evidence="4" type="ORF">DFQ59_102412</name>
</gene>
<accession>A0A369CDS4</accession>